<feature type="active site" evidence="7">
    <location>
        <position position="232"/>
    </location>
</feature>
<comment type="similarity">
    <text evidence="1 9">Belongs to the peptidase M8 family.</text>
</comment>
<keyword evidence="2 9" id="KW-0645">Protease</keyword>
<evidence type="ECO:0000256" key="7">
    <source>
        <dbReference type="PIRSR" id="PIRSR601577-1"/>
    </source>
</evidence>
<dbReference type="OrthoDB" id="527990at2759"/>
<dbReference type="EMBL" id="CAJPWZ010001274">
    <property type="protein sequence ID" value="CAG2211772.1"/>
    <property type="molecule type" value="Genomic_DNA"/>
</dbReference>
<feature type="binding site" evidence="8">
    <location>
        <position position="293"/>
    </location>
    <ligand>
        <name>Zn(2+)</name>
        <dbReference type="ChEBI" id="CHEBI:29105"/>
        <note>catalytic</note>
    </ligand>
</feature>
<accession>A0A8S3RTK6</accession>
<reference evidence="10" key="1">
    <citation type="submission" date="2021-03" db="EMBL/GenBank/DDBJ databases">
        <authorList>
            <person name="Bekaert M."/>
        </authorList>
    </citation>
    <scope>NUCLEOTIDE SEQUENCE</scope>
</reference>
<evidence type="ECO:0000256" key="3">
    <source>
        <dbReference type="ARBA" id="ARBA00022723"/>
    </source>
</evidence>
<dbReference type="InterPro" id="IPR001577">
    <property type="entry name" value="Peptidase_M8"/>
</dbReference>
<name>A0A8S3RTK6_MYTED</name>
<feature type="binding site" evidence="8">
    <location>
        <position position="231"/>
    </location>
    <ligand>
        <name>Zn(2+)</name>
        <dbReference type="ChEBI" id="CHEBI:29105"/>
        <note>catalytic</note>
    </ligand>
</feature>
<dbReference type="GO" id="GO:0046872">
    <property type="term" value="F:metal ion binding"/>
    <property type="evidence" value="ECO:0007669"/>
    <property type="project" value="UniProtKB-KW"/>
</dbReference>
<dbReference type="PRINTS" id="PR00782">
    <property type="entry name" value="LSHMANOLYSIN"/>
</dbReference>
<dbReference type="PANTHER" id="PTHR10942:SF6">
    <property type="entry name" value="CILIATED LEFT-RIGHT ORGANIZER METALLOPEPTIDASE"/>
    <property type="match status" value="1"/>
</dbReference>
<evidence type="ECO:0000256" key="6">
    <source>
        <dbReference type="ARBA" id="ARBA00023049"/>
    </source>
</evidence>
<keyword evidence="3 8" id="KW-0479">Metal-binding</keyword>
<dbReference type="EC" id="3.4.24.-" evidence="9"/>
<evidence type="ECO:0000256" key="1">
    <source>
        <dbReference type="ARBA" id="ARBA00005860"/>
    </source>
</evidence>
<proteinExistence type="inferred from homology"/>
<organism evidence="10 11">
    <name type="scientific">Mytilus edulis</name>
    <name type="common">Blue mussel</name>
    <dbReference type="NCBI Taxonomy" id="6550"/>
    <lineage>
        <taxon>Eukaryota</taxon>
        <taxon>Metazoa</taxon>
        <taxon>Spiralia</taxon>
        <taxon>Lophotrochozoa</taxon>
        <taxon>Mollusca</taxon>
        <taxon>Bivalvia</taxon>
        <taxon>Autobranchia</taxon>
        <taxon>Pteriomorphia</taxon>
        <taxon>Mytilida</taxon>
        <taxon>Mytiloidea</taxon>
        <taxon>Mytilidae</taxon>
        <taxon>Mytilinae</taxon>
        <taxon>Mytilus</taxon>
    </lineage>
</organism>
<keyword evidence="5 8" id="KW-0862">Zinc</keyword>
<protein>
    <recommendedName>
        <fullName evidence="9">Leishmanolysin-like peptidase</fullName>
        <ecNumber evidence="9">3.4.24.-</ecNumber>
    </recommendedName>
</protein>
<comment type="cofactor">
    <cofactor evidence="8 9">
        <name>Zn(2+)</name>
        <dbReference type="ChEBI" id="CHEBI:29105"/>
    </cofactor>
    <text evidence="8 9">Binds 1 zinc ion per subunit.</text>
</comment>
<dbReference type="GO" id="GO:0005737">
    <property type="term" value="C:cytoplasm"/>
    <property type="evidence" value="ECO:0007669"/>
    <property type="project" value="TreeGrafter"/>
</dbReference>
<dbReference type="AlphaFoldDB" id="A0A8S3RTK6"/>
<dbReference type="Gene3D" id="3.90.132.10">
    <property type="entry name" value="Leishmanolysin , domain 2"/>
    <property type="match status" value="1"/>
</dbReference>
<dbReference type="PANTHER" id="PTHR10942">
    <property type="entry name" value="LEISHMANOLYSIN-LIKE PEPTIDASE"/>
    <property type="match status" value="1"/>
</dbReference>
<dbReference type="GO" id="GO:0006508">
    <property type="term" value="P:proteolysis"/>
    <property type="evidence" value="ECO:0007669"/>
    <property type="project" value="UniProtKB-KW"/>
</dbReference>
<dbReference type="Gene3D" id="3.10.170.20">
    <property type="match status" value="1"/>
</dbReference>
<evidence type="ECO:0000256" key="8">
    <source>
        <dbReference type="PIRSR" id="PIRSR601577-2"/>
    </source>
</evidence>
<dbReference type="Pfam" id="PF01457">
    <property type="entry name" value="Peptidase_M8"/>
    <property type="match status" value="2"/>
</dbReference>
<evidence type="ECO:0000256" key="9">
    <source>
        <dbReference type="RuleBase" id="RU366077"/>
    </source>
</evidence>
<keyword evidence="4 9" id="KW-0378">Hydrolase</keyword>
<evidence type="ECO:0000256" key="4">
    <source>
        <dbReference type="ARBA" id="ARBA00022801"/>
    </source>
</evidence>
<sequence>MDSLLVITMALIIVQSYKENNHLTVAERSPGIQRQTLSYVVSNVMNKNITYQPIRIQVVYRDMYFELSVEERERMIGAVFKAVEKISQLLSVFPVQKPVLLKRSGCHKEWTTGPNKGRCKSIKRNYQSEICMDTFKIPDDHLDGLYVWNELDPDPIRVVYSQGAGVNSTDFILHVDSVTTDVCGFNSVNKVLSYSKVCHVDQYDRPISGCINVCPHSVNNSPEKLYKTLLHELFHTLGFSKTHFQYFKKCQIKDRNLDCQPLVLRETQNHFGCTTETKYGAPLEGKFNNFTSHWDKVLMYGSIMTPDMGMPHVTFIDRITLAVFEDSGWYKVDYRSADVYVWGKNMGCVDRSEFCAKYEDYICKNNSVVGCHYLHKDKGYCKQESNLSCRIYQPQPKGECFKPREPDFEEEIFGASSFCVISNLTTDYVEKTAILTGRCYLQKCSRNRNLLVKVHGSDWNDCPYGKLLKIQGYRGYIKCPTSKDIMCPELPDDTTIPGTESSNVIYYTSTSAKISSTDHSSIDSVSSGTNDNLSANISPILLIFVYLIDQYTVI</sequence>
<dbReference type="GO" id="GO:0007155">
    <property type="term" value="P:cell adhesion"/>
    <property type="evidence" value="ECO:0007669"/>
    <property type="project" value="InterPro"/>
</dbReference>
<dbReference type="Proteomes" id="UP000683360">
    <property type="component" value="Unassembled WGS sequence"/>
</dbReference>
<keyword evidence="11" id="KW-1185">Reference proteome</keyword>
<keyword evidence="6 8" id="KW-0482">Metalloprotease</keyword>
<dbReference type="SUPFAM" id="SSF55486">
    <property type="entry name" value="Metalloproteases ('zincins'), catalytic domain"/>
    <property type="match status" value="1"/>
</dbReference>
<feature type="binding site" evidence="8">
    <location>
        <position position="235"/>
    </location>
    <ligand>
        <name>Zn(2+)</name>
        <dbReference type="ChEBI" id="CHEBI:29105"/>
        <note>catalytic</note>
    </ligand>
</feature>
<evidence type="ECO:0000313" key="11">
    <source>
        <dbReference type="Proteomes" id="UP000683360"/>
    </source>
</evidence>
<evidence type="ECO:0000256" key="2">
    <source>
        <dbReference type="ARBA" id="ARBA00022670"/>
    </source>
</evidence>
<gene>
    <name evidence="10" type="ORF">MEDL_25765</name>
</gene>
<evidence type="ECO:0000313" key="10">
    <source>
        <dbReference type="EMBL" id="CAG2211772.1"/>
    </source>
</evidence>
<comment type="caution">
    <text evidence="10">The sequence shown here is derived from an EMBL/GenBank/DDBJ whole genome shotgun (WGS) entry which is preliminary data.</text>
</comment>
<evidence type="ECO:0000256" key="5">
    <source>
        <dbReference type="ARBA" id="ARBA00022833"/>
    </source>
</evidence>
<dbReference type="GO" id="GO:0016020">
    <property type="term" value="C:membrane"/>
    <property type="evidence" value="ECO:0007669"/>
    <property type="project" value="InterPro"/>
</dbReference>
<dbReference type="GO" id="GO:0004222">
    <property type="term" value="F:metalloendopeptidase activity"/>
    <property type="evidence" value="ECO:0007669"/>
    <property type="project" value="UniProtKB-UniRule"/>
</dbReference>